<gene>
    <name evidence="3" type="ORF">B0I36DRAFT_1110</name>
</gene>
<dbReference type="EMBL" id="JAGTJQ010000001">
    <property type="protein sequence ID" value="KAH7039681.1"/>
    <property type="molecule type" value="Genomic_DNA"/>
</dbReference>
<evidence type="ECO:0000256" key="1">
    <source>
        <dbReference type="SAM" id="MobiDB-lite"/>
    </source>
</evidence>
<keyword evidence="4" id="KW-1185">Reference proteome</keyword>
<feature type="signal peptide" evidence="2">
    <location>
        <begin position="1"/>
        <end position="17"/>
    </location>
</feature>
<proteinExistence type="predicted"/>
<feature type="region of interest" description="Disordered" evidence="1">
    <location>
        <begin position="106"/>
        <end position="175"/>
    </location>
</feature>
<dbReference type="AlphaFoldDB" id="A0A9P8YFQ8"/>
<evidence type="ECO:0000256" key="2">
    <source>
        <dbReference type="SAM" id="SignalP"/>
    </source>
</evidence>
<comment type="caution">
    <text evidence="3">The sequence shown here is derived from an EMBL/GenBank/DDBJ whole genome shotgun (WGS) entry which is preliminary data.</text>
</comment>
<name>A0A9P8YFQ8_9PEZI</name>
<dbReference type="GeneID" id="70177431"/>
<dbReference type="RefSeq" id="XP_046017736.1">
    <property type="nucleotide sequence ID" value="XM_046147885.1"/>
</dbReference>
<keyword evidence="2" id="KW-0732">Signal</keyword>
<sequence>MHTYAVPMAALVTVALASPSAITLPRQLHPFLPLEVRQGNVSPGQYACHEACGETILKATGDYCDSPAWVDYYEECMSCANDYGIWKWYGDKVTVAAKQCGRDAIPDPADSSAPSAGPSSTAPPVAVSQTSSVASSTVPSPTATGTPSPNSSTASGIGGINPTITPNPTISSPTPSVSVPIAAATALGHNHMMAMGIAGIIALPAIL</sequence>
<dbReference type="OrthoDB" id="4160690at2759"/>
<organism evidence="3 4">
    <name type="scientific">Microdochium trichocladiopsis</name>
    <dbReference type="NCBI Taxonomy" id="1682393"/>
    <lineage>
        <taxon>Eukaryota</taxon>
        <taxon>Fungi</taxon>
        <taxon>Dikarya</taxon>
        <taxon>Ascomycota</taxon>
        <taxon>Pezizomycotina</taxon>
        <taxon>Sordariomycetes</taxon>
        <taxon>Xylariomycetidae</taxon>
        <taxon>Xylariales</taxon>
        <taxon>Microdochiaceae</taxon>
        <taxon>Microdochium</taxon>
    </lineage>
</organism>
<reference evidence="3" key="1">
    <citation type="journal article" date="2021" name="Nat. Commun.">
        <title>Genetic determinants of endophytism in the Arabidopsis root mycobiome.</title>
        <authorList>
            <person name="Mesny F."/>
            <person name="Miyauchi S."/>
            <person name="Thiergart T."/>
            <person name="Pickel B."/>
            <person name="Atanasova L."/>
            <person name="Karlsson M."/>
            <person name="Huettel B."/>
            <person name="Barry K.W."/>
            <person name="Haridas S."/>
            <person name="Chen C."/>
            <person name="Bauer D."/>
            <person name="Andreopoulos W."/>
            <person name="Pangilinan J."/>
            <person name="LaButti K."/>
            <person name="Riley R."/>
            <person name="Lipzen A."/>
            <person name="Clum A."/>
            <person name="Drula E."/>
            <person name="Henrissat B."/>
            <person name="Kohler A."/>
            <person name="Grigoriev I.V."/>
            <person name="Martin F.M."/>
            <person name="Hacquard S."/>
        </authorList>
    </citation>
    <scope>NUCLEOTIDE SEQUENCE</scope>
    <source>
        <strain evidence="3">MPI-CAGE-CH-0230</strain>
    </source>
</reference>
<evidence type="ECO:0000313" key="3">
    <source>
        <dbReference type="EMBL" id="KAH7039681.1"/>
    </source>
</evidence>
<feature type="chain" id="PRO_5040125291" evidence="2">
    <location>
        <begin position="18"/>
        <end position="207"/>
    </location>
</feature>
<dbReference type="Proteomes" id="UP000756346">
    <property type="component" value="Unassembled WGS sequence"/>
</dbReference>
<protein>
    <submittedName>
        <fullName evidence="3">Uncharacterized protein</fullName>
    </submittedName>
</protein>
<accession>A0A9P8YFQ8</accession>
<evidence type="ECO:0000313" key="4">
    <source>
        <dbReference type="Proteomes" id="UP000756346"/>
    </source>
</evidence>